<name>A0A4V1KI18_9SPHI</name>
<feature type="compositionally biased region" description="Polar residues" evidence="1">
    <location>
        <begin position="1130"/>
        <end position="1152"/>
    </location>
</feature>
<dbReference type="Proteomes" id="UP000290848">
    <property type="component" value="Unassembled WGS sequence"/>
</dbReference>
<dbReference type="NCBIfam" id="TIGR04189">
    <property type="entry name" value="surface_SprA"/>
    <property type="match status" value="1"/>
</dbReference>
<dbReference type="EMBL" id="RXOC01000008">
    <property type="protein sequence ID" value="RXF69142.1"/>
    <property type="molecule type" value="Genomic_DNA"/>
</dbReference>
<dbReference type="InterPro" id="IPR026377">
    <property type="entry name" value="Cell_surface_SprA"/>
</dbReference>
<gene>
    <name evidence="3" type="primary">sprA</name>
    <name evidence="3" type="ORF">EKH83_13385</name>
</gene>
<reference evidence="3 4" key="1">
    <citation type="submission" date="2018-12" db="EMBL/GenBank/DDBJ databases">
        <title>The Draft Genome Sequence of the Soil Bacterium Pedobacter tournemirensis R1.</title>
        <authorList>
            <person name="He J."/>
        </authorList>
    </citation>
    <scope>NUCLEOTIDE SEQUENCE [LARGE SCALE GENOMIC DNA]</scope>
    <source>
        <strain evidence="3 4">R1</strain>
    </source>
</reference>
<feature type="region of interest" description="Disordered" evidence="1">
    <location>
        <begin position="1130"/>
        <end position="1164"/>
    </location>
</feature>
<dbReference type="InterPro" id="IPR025684">
    <property type="entry name" value="SprA_N_dom"/>
</dbReference>
<sequence>MRRISAIFIFSICSVLCLLQLKGFAQRRTDSLRIPYPFKDTKTLDLDPAPGFYLQKPSNIKRSVEFDPASRRYIIREMIGDRLYRPPQYLTIEEYERYETEQLKRDYWRQLTDTATARMQQNGLIPSITVNSRAFERIFGGSTIDIRPQGSADLTLSGRINKNENPLFNERQRKQTNFDFDQRIQMNVTGQIGKNFKLGTNYNTEAQFDFENQMKLDYAGQPDDIIQKIEAGNVSLPLNSTLISGSQALFGIKTQLQFGKLNVTSIFSQQKSQQKEITITNGSQQNEFRISADSYEANKHFFLAQYFRQNYNQALQSLPLIRSNINITQIEVWVTNRNNSTTDSRDVLALMDLGESNPFDTRQLRSGGSVLPAAGPVGDPAFVQQSNNLLQNLLNYSAQVRNTNSNAVTEYFQGNRGTDNYSKLTYARKLTDREFTLNPRLGYISLNFALNADEVLAVAFRYNYNGVEYQVGEFSSDAPVDPANPSMLFVKLLKNEMLKTNLPTWDLMMKNIYSLGAYQISRNDFNLNIYRLDEKSGVETPSVTEGVNTNGKRWLQLTNLDNLTQNGDKAADGYFDFIDGITIDPLNGRITFPLLEPFGSDLAAKFNPSETNLRDKYVFQQLYDLTRADAQQLYPGLNRYIIRGTYQSEVGSEFQLNAINIPAGSVQVTAGTLPLVEGTDFTVDYNIGRVRILNQALLNSGQPIRIKLENSELFGLQQRSLFGTHLDYRVNNKLNLGGTIMNLTEKPLTAKVNIGEEPISNTMWGLDANYSSDSRLLTRLVDKIPFIETKEPSSLTFSGEFANLIPGHPRSLNFAGSKNGVSYLDDFEGSRSVIDLKSAVAWQISGTPVTSNNLFPEAALSNDLAYGYNRARLAFYNIDPIFFNRNNSLAPANIRNNRNEQSNHYVREVLEQEVFPLKQSVTGQPLTLPTLDLTYYPNVRGPYNYTTSGVNPDGTLSNPKNRWGGIFRKLETTDFEALNIEFIEFWVLDPFIYKPDSPGGDLYFNLGNISEDILKDGRKSLENGLAPDGDPSRTDETVWGRVPKLQPVIQAFDNNPQSRQFQDAGLEGLTDADERQHFSGFLNQVRGQLTSQAAEEISNDPSSDNYRYFRGGDIENSNAGILKRYERYNGTESNSKTSAQSLAETGVENSAATPLPDGEDVNRDNNMSLTDEFYEYKVSIRPRDMVVGQNFITDKVTSSVKLANGSTQQVSWYQLRIPISQFQGKIGNIEDFKSIRFIRMFMTNFADTAVLRMGRLQLVRGEWRRYNASNQSQDVIVDPALGSRTPDNSTLDVSSINIEENGKRSPIPYVVPPGIERERDLSNYRGETQQNEQSLAVAVSNLRDGYSRAAFKNSYNDFRSYKKLEMFIHAEGEQIRDNDVHAIIRLGADSRDNYYEYEIPLKVTNPGTADPYSIWPDKNKLDLELKKLQMAKAARNEAMWPENKPFAYKDGDNTIYVMGQPDLSKVRVYMLGVRNPLRNDATPAGDDGLDKSAQVWFNELRLTEFDERGGWAATARMNAKLADFADVTVSGSKSTVGFGSIDKRVSERNRSDDRFFDLSTNVELGKFFPERSGIKIPMFFNFSSQRSIPQFDPRSQDIELEYSLANLSKAKRDSIHHIVDDYTQRRSINFTNVRKIRTDPEERSHLWDIENFSASYAFTEYNHRDFINELSLQKTYRAGLAYNYNGKPKNYAPFAKIIKSNVLALLRDFNFNLMPSVINFRIDVDRLYSENTLRDNSPENFIRTTYNKNFQMSRLYGISWNLTRSMQLDFNATNYSVIDEPQGRMDKLARDTVWENLKKLGRTTDYSHNLNINYTLPINKIPGLSWTNVIARYGTTFNWRTEPLATLNDPTINLGNTIQNTRTLQLNPTLNFTSLYNKFGFVRHAGADGNSFLVNALTSIKSITGAYTRTEGTFLPGYLPKTNLFGYDFDADAPGWGFVFGSQKDIRWKAIERGWISRDSLLNQLYITTKKEDINLRGRIEPIRDLTIELTAMKSQSFNYSTNFRFNGESSEFENQSPVTTGDFSISYFSLRTAFKDGGDGKSNLFRTFERNRQVISERLGAINPNSQGEQDGFADGYGKNSQDVVVASFIAAYTGRDPHTISLNRFPKIPVPNWRISYNGLTKYDLFSDLFASFDITHTYRSTYNVNGFSSLTRFRETNGFVSVKDAKGNFLPYYQFSQVTLFEQFVPLFGVDFRMKNNVTANFEYRKTRALSLSLANSQLAQQSENGLVFGLGYRTNQFRFPFGLFNGRKLKNDVNFKVDIAVDDRKTVIYRADVDDAEVSSGAKNITLRPSVDYILNQRLNLRLFYDGNITKPYTSQTFNTSYSNFGINLRFMIQ</sequence>
<evidence type="ECO:0000259" key="2">
    <source>
        <dbReference type="Pfam" id="PF14349"/>
    </source>
</evidence>
<organism evidence="3 4">
    <name type="scientific">Arcticibacter tournemirensis</name>
    <dbReference type="NCBI Taxonomy" id="699437"/>
    <lineage>
        <taxon>Bacteria</taxon>
        <taxon>Pseudomonadati</taxon>
        <taxon>Bacteroidota</taxon>
        <taxon>Sphingobacteriia</taxon>
        <taxon>Sphingobacteriales</taxon>
        <taxon>Sphingobacteriaceae</taxon>
        <taxon>Arcticibacter</taxon>
    </lineage>
</organism>
<evidence type="ECO:0000256" key="1">
    <source>
        <dbReference type="SAM" id="MobiDB-lite"/>
    </source>
</evidence>
<proteinExistence type="predicted"/>
<accession>A0A4V1KI18</accession>
<protein>
    <submittedName>
        <fullName evidence="3">Cell surface protein SprA</fullName>
    </submittedName>
</protein>
<dbReference type="Pfam" id="PF14349">
    <property type="entry name" value="SprA_N"/>
    <property type="match status" value="2"/>
</dbReference>
<feature type="domain" description="Gliding motility protein SprA N-terminal" evidence="2">
    <location>
        <begin position="1081"/>
        <end position="1604"/>
    </location>
</feature>
<comment type="caution">
    <text evidence="3">The sequence shown here is derived from an EMBL/GenBank/DDBJ whole genome shotgun (WGS) entry which is preliminary data.</text>
</comment>
<dbReference type="RefSeq" id="WP_128769950.1">
    <property type="nucleotide sequence ID" value="NZ_RXOC01000008.1"/>
</dbReference>
<feature type="domain" description="Gliding motility protein SprA N-terminal" evidence="2">
    <location>
        <begin position="59"/>
        <end position="340"/>
    </location>
</feature>
<evidence type="ECO:0000313" key="3">
    <source>
        <dbReference type="EMBL" id="RXF69142.1"/>
    </source>
</evidence>
<evidence type="ECO:0000313" key="4">
    <source>
        <dbReference type="Proteomes" id="UP000290848"/>
    </source>
</evidence>